<reference evidence="1" key="1">
    <citation type="journal article" date="2022" name="bioRxiv">
        <title>Sequencing and chromosome-scale assembly of the giantPleurodeles waltlgenome.</title>
        <authorList>
            <person name="Brown T."/>
            <person name="Elewa A."/>
            <person name="Iarovenko S."/>
            <person name="Subramanian E."/>
            <person name="Araus A.J."/>
            <person name="Petzold A."/>
            <person name="Susuki M."/>
            <person name="Suzuki K.-i.T."/>
            <person name="Hayashi T."/>
            <person name="Toyoda A."/>
            <person name="Oliveira C."/>
            <person name="Osipova E."/>
            <person name="Leigh N.D."/>
            <person name="Simon A."/>
            <person name="Yun M.H."/>
        </authorList>
    </citation>
    <scope>NUCLEOTIDE SEQUENCE</scope>
    <source>
        <strain evidence="1">20211129_DDA</strain>
        <tissue evidence="1">Liver</tissue>
    </source>
</reference>
<keyword evidence="2" id="KW-1185">Reference proteome</keyword>
<accession>A0AAV7MRP1</accession>
<proteinExistence type="predicted"/>
<dbReference type="Proteomes" id="UP001066276">
    <property type="component" value="Chromosome 9"/>
</dbReference>
<comment type="caution">
    <text evidence="1">The sequence shown here is derived from an EMBL/GenBank/DDBJ whole genome shotgun (WGS) entry which is preliminary data.</text>
</comment>
<protein>
    <submittedName>
        <fullName evidence="1">Uncharacterized protein</fullName>
    </submittedName>
</protein>
<dbReference type="EMBL" id="JANPWB010000013">
    <property type="protein sequence ID" value="KAJ1105759.1"/>
    <property type="molecule type" value="Genomic_DNA"/>
</dbReference>
<sequence>MGVERTLGAQASGAGVCGDCGGTRMAPWRSSCSVLSCPRFFAARCSRAPLKKAVSAELSAPASSSRQVILRREQSARRGGVAPHLRKFLYREGVWSREWGREGEGFCALRQVVAGTVRRRCALFPSESLTSRSSCAYKTYKKRNCTMEQAVAAASFQCGQCWGVPRRSL</sequence>
<dbReference type="AlphaFoldDB" id="A0AAV7MRP1"/>
<gene>
    <name evidence="1" type="ORF">NDU88_003164</name>
</gene>
<name>A0AAV7MRP1_PLEWA</name>
<evidence type="ECO:0000313" key="2">
    <source>
        <dbReference type="Proteomes" id="UP001066276"/>
    </source>
</evidence>
<organism evidence="1 2">
    <name type="scientific">Pleurodeles waltl</name>
    <name type="common">Iberian ribbed newt</name>
    <dbReference type="NCBI Taxonomy" id="8319"/>
    <lineage>
        <taxon>Eukaryota</taxon>
        <taxon>Metazoa</taxon>
        <taxon>Chordata</taxon>
        <taxon>Craniata</taxon>
        <taxon>Vertebrata</taxon>
        <taxon>Euteleostomi</taxon>
        <taxon>Amphibia</taxon>
        <taxon>Batrachia</taxon>
        <taxon>Caudata</taxon>
        <taxon>Salamandroidea</taxon>
        <taxon>Salamandridae</taxon>
        <taxon>Pleurodelinae</taxon>
        <taxon>Pleurodeles</taxon>
    </lineage>
</organism>
<evidence type="ECO:0000313" key="1">
    <source>
        <dbReference type="EMBL" id="KAJ1105759.1"/>
    </source>
</evidence>